<evidence type="ECO:0000256" key="5">
    <source>
        <dbReference type="ARBA" id="ARBA00023098"/>
    </source>
</evidence>
<dbReference type="Pfam" id="PF00364">
    <property type="entry name" value="Biotin_lipoyl"/>
    <property type="match status" value="1"/>
</dbReference>
<dbReference type="NCBIfam" id="TIGR00531">
    <property type="entry name" value="BCCP"/>
    <property type="match status" value="1"/>
</dbReference>
<comment type="caution">
    <text evidence="10">The sequence shown here is derived from an EMBL/GenBank/DDBJ whole genome shotgun (WGS) entry which is preliminary data.</text>
</comment>
<keyword evidence="3 8" id="KW-0444">Lipid biosynthesis</keyword>
<evidence type="ECO:0000313" key="10">
    <source>
        <dbReference type="EMBL" id="MBC6468385.1"/>
    </source>
</evidence>
<dbReference type="RefSeq" id="WP_187245390.1">
    <property type="nucleotide sequence ID" value="NZ_BAAAOK010000015.1"/>
</dbReference>
<evidence type="ECO:0000256" key="2">
    <source>
        <dbReference type="ARBA" id="ARBA00017562"/>
    </source>
</evidence>
<keyword evidence="7 8" id="KW-0092">Biotin</keyword>
<comment type="function">
    <text evidence="8">This protein is a component of the acetyl coenzyme A carboxylase complex; first, biotin carboxylase catalyzes the carboxylation of the carrier protein and then the transcarboxylase transfers the carboxyl group to form malonyl-CoA.</text>
</comment>
<dbReference type="InterPro" id="IPR001882">
    <property type="entry name" value="Biotin_BS"/>
</dbReference>
<keyword evidence="6 8" id="KW-0275">Fatty acid biosynthesis</keyword>
<dbReference type="InterPro" id="IPR001249">
    <property type="entry name" value="AcCoA_biotinCC"/>
</dbReference>
<evidence type="ECO:0000256" key="1">
    <source>
        <dbReference type="ARBA" id="ARBA00005194"/>
    </source>
</evidence>
<proteinExistence type="predicted"/>
<comment type="pathway">
    <text evidence="1 8">Lipid metabolism; fatty acid biosynthesis.</text>
</comment>
<accession>A0ABR7LVA2</accession>
<evidence type="ECO:0000313" key="11">
    <source>
        <dbReference type="Proteomes" id="UP000805614"/>
    </source>
</evidence>
<dbReference type="InterPro" id="IPR011053">
    <property type="entry name" value="Single_hybrid_motif"/>
</dbReference>
<reference evidence="10 11" key="1">
    <citation type="submission" date="2020-06" db="EMBL/GenBank/DDBJ databases">
        <title>Actinomadura xiongansis sp. nov., isolated from soil of Baiyangdian.</title>
        <authorList>
            <person name="Zhang X."/>
        </authorList>
    </citation>
    <scope>NUCLEOTIDE SEQUENCE [LARGE SCALE GENOMIC DNA]</scope>
    <source>
        <strain evidence="10 11">HBUM206468</strain>
    </source>
</reference>
<protein>
    <recommendedName>
        <fullName evidence="2 8">Biotin carboxyl carrier protein of acetyl-CoA carboxylase</fullName>
    </recommendedName>
</protein>
<name>A0ABR7LVA2_9ACTN</name>
<gene>
    <name evidence="10" type="primary">accB</name>
    <name evidence="10" type="ORF">HKK74_23220</name>
</gene>
<dbReference type="InterPro" id="IPR050709">
    <property type="entry name" value="Biotin_Carboxyl_Carrier/Decarb"/>
</dbReference>
<dbReference type="InterPro" id="IPR000089">
    <property type="entry name" value="Biotin_lipoyl"/>
</dbReference>
<keyword evidence="5 8" id="KW-0443">Lipid metabolism</keyword>
<feature type="domain" description="Lipoyl-binding" evidence="9">
    <location>
        <begin position="86"/>
        <end position="168"/>
    </location>
</feature>
<evidence type="ECO:0000256" key="8">
    <source>
        <dbReference type="RuleBase" id="RU364072"/>
    </source>
</evidence>
<sequence>MSDEPASSTENTLEELCLRTVELIDATSGPLKSVRLQRGDTSIEVEWPDLARVTPPALDATAVPVPVADVAPVPVAGAAPPQTPDAARPGDSFVVEAPLVGTFYRAPSPGSRPFVEVGDIVEEGQQVAIVEAMKLMNAVSAERSGRVVEVLVNDAVPVEYGEPLLVLASA</sequence>
<dbReference type="EMBL" id="JABVEC010000018">
    <property type="protein sequence ID" value="MBC6468385.1"/>
    <property type="molecule type" value="Genomic_DNA"/>
</dbReference>
<dbReference type="PANTHER" id="PTHR45266:SF3">
    <property type="entry name" value="OXALOACETATE DECARBOXYLASE ALPHA CHAIN"/>
    <property type="match status" value="1"/>
</dbReference>
<dbReference type="SUPFAM" id="SSF51230">
    <property type="entry name" value="Single hybrid motif"/>
    <property type="match status" value="1"/>
</dbReference>
<dbReference type="PRINTS" id="PR01071">
    <property type="entry name" value="ACOABIOTINCC"/>
</dbReference>
<dbReference type="PANTHER" id="PTHR45266">
    <property type="entry name" value="OXALOACETATE DECARBOXYLASE ALPHA CHAIN"/>
    <property type="match status" value="1"/>
</dbReference>
<evidence type="ECO:0000256" key="6">
    <source>
        <dbReference type="ARBA" id="ARBA00023160"/>
    </source>
</evidence>
<dbReference type="PROSITE" id="PS00188">
    <property type="entry name" value="BIOTIN"/>
    <property type="match status" value="1"/>
</dbReference>
<dbReference type="CDD" id="cd06850">
    <property type="entry name" value="biotinyl_domain"/>
    <property type="match status" value="1"/>
</dbReference>
<dbReference type="PROSITE" id="PS50968">
    <property type="entry name" value="BIOTINYL_LIPOYL"/>
    <property type="match status" value="1"/>
</dbReference>
<organism evidence="10 11">
    <name type="scientific">Actinomadura alba</name>
    <dbReference type="NCBI Taxonomy" id="406431"/>
    <lineage>
        <taxon>Bacteria</taxon>
        <taxon>Bacillati</taxon>
        <taxon>Actinomycetota</taxon>
        <taxon>Actinomycetes</taxon>
        <taxon>Streptosporangiales</taxon>
        <taxon>Thermomonosporaceae</taxon>
        <taxon>Actinomadura</taxon>
    </lineage>
</organism>
<dbReference type="Gene3D" id="2.40.50.100">
    <property type="match status" value="1"/>
</dbReference>
<keyword evidence="11" id="KW-1185">Reference proteome</keyword>
<evidence type="ECO:0000256" key="4">
    <source>
        <dbReference type="ARBA" id="ARBA00022832"/>
    </source>
</evidence>
<evidence type="ECO:0000259" key="9">
    <source>
        <dbReference type="PROSITE" id="PS50968"/>
    </source>
</evidence>
<evidence type="ECO:0000256" key="7">
    <source>
        <dbReference type="ARBA" id="ARBA00023267"/>
    </source>
</evidence>
<keyword evidence="4 8" id="KW-0276">Fatty acid metabolism</keyword>
<evidence type="ECO:0000256" key="3">
    <source>
        <dbReference type="ARBA" id="ARBA00022516"/>
    </source>
</evidence>
<dbReference type="Proteomes" id="UP000805614">
    <property type="component" value="Unassembled WGS sequence"/>
</dbReference>